<proteinExistence type="predicted"/>
<sequence>MKRGVHSSETWQMQKSSLEERAVARGVRVVAMAPAAVAACTLAEDLYAAGHEGVGSVTMRMKMLVT</sequence>
<accession>A0ACB9GNQ9</accession>
<comment type="caution">
    <text evidence="1">The sequence shown here is derived from an EMBL/GenBank/DDBJ whole genome shotgun (WGS) entry which is preliminary data.</text>
</comment>
<dbReference type="EMBL" id="CM042031">
    <property type="protein sequence ID" value="KAI3785062.1"/>
    <property type="molecule type" value="Genomic_DNA"/>
</dbReference>
<reference evidence="1 2" key="2">
    <citation type="journal article" date="2022" name="Mol. Ecol. Resour.">
        <title>The genomes of chicory, endive, great burdock and yacon provide insights into Asteraceae paleo-polyploidization history and plant inulin production.</title>
        <authorList>
            <person name="Fan W."/>
            <person name="Wang S."/>
            <person name="Wang H."/>
            <person name="Wang A."/>
            <person name="Jiang F."/>
            <person name="Liu H."/>
            <person name="Zhao H."/>
            <person name="Xu D."/>
            <person name="Zhang Y."/>
        </authorList>
    </citation>
    <scope>NUCLEOTIDE SEQUENCE [LARGE SCALE GENOMIC DNA]</scope>
    <source>
        <strain evidence="2">cv. Yunnan</strain>
        <tissue evidence="1">Leaves</tissue>
    </source>
</reference>
<protein>
    <submittedName>
        <fullName evidence="1">Uncharacterized protein</fullName>
    </submittedName>
</protein>
<organism evidence="1 2">
    <name type="scientific">Smallanthus sonchifolius</name>
    <dbReference type="NCBI Taxonomy" id="185202"/>
    <lineage>
        <taxon>Eukaryota</taxon>
        <taxon>Viridiplantae</taxon>
        <taxon>Streptophyta</taxon>
        <taxon>Embryophyta</taxon>
        <taxon>Tracheophyta</taxon>
        <taxon>Spermatophyta</taxon>
        <taxon>Magnoliopsida</taxon>
        <taxon>eudicotyledons</taxon>
        <taxon>Gunneridae</taxon>
        <taxon>Pentapetalae</taxon>
        <taxon>asterids</taxon>
        <taxon>campanulids</taxon>
        <taxon>Asterales</taxon>
        <taxon>Asteraceae</taxon>
        <taxon>Asteroideae</taxon>
        <taxon>Heliantheae alliance</taxon>
        <taxon>Millerieae</taxon>
        <taxon>Smallanthus</taxon>
    </lineage>
</organism>
<evidence type="ECO:0000313" key="1">
    <source>
        <dbReference type="EMBL" id="KAI3785062.1"/>
    </source>
</evidence>
<keyword evidence="2" id="KW-1185">Reference proteome</keyword>
<reference evidence="2" key="1">
    <citation type="journal article" date="2022" name="Mol. Ecol. Resour.">
        <title>The genomes of chicory, endive, great burdock and yacon provide insights into Asteraceae palaeo-polyploidization history and plant inulin production.</title>
        <authorList>
            <person name="Fan W."/>
            <person name="Wang S."/>
            <person name="Wang H."/>
            <person name="Wang A."/>
            <person name="Jiang F."/>
            <person name="Liu H."/>
            <person name="Zhao H."/>
            <person name="Xu D."/>
            <person name="Zhang Y."/>
        </authorList>
    </citation>
    <scope>NUCLEOTIDE SEQUENCE [LARGE SCALE GENOMIC DNA]</scope>
    <source>
        <strain evidence="2">cv. Yunnan</strain>
    </source>
</reference>
<name>A0ACB9GNQ9_9ASTR</name>
<evidence type="ECO:0000313" key="2">
    <source>
        <dbReference type="Proteomes" id="UP001056120"/>
    </source>
</evidence>
<dbReference type="Proteomes" id="UP001056120">
    <property type="component" value="Linkage Group LG14"/>
</dbReference>
<gene>
    <name evidence="1" type="ORF">L1987_44174</name>
</gene>